<evidence type="ECO:0000256" key="1">
    <source>
        <dbReference type="SAM" id="Coils"/>
    </source>
</evidence>
<dbReference type="AlphaFoldDB" id="A0A1B5Z942"/>
<organism evidence="2 3">
    <name type="scientific">Trifolium subterraneum</name>
    <name type="common">Subterranean clover</name>
    <dbReference type="NCBI Taxonomy" id="3900"/>
    <lineage>
        <taxon>Eukaryota</taxon>
        <taxon>Viridiplantae</taxon>
        <taxon>Streptophyta</taxon>
        <taxon>Embryophyta</taxon>
        <taxon>Tracheophyta</taxon>
        <taxon>Spermatophyta</taxon>
        <taxon>Magnoliopsida</taxon>
        <taxon>eudicotyledons</taxon>
        <taxon>Gunneridae</taxon>
        <taxon>Pentapetalae</taxon>
        <taxon>rosids</taxon>
        <taxon>fabids</taxon>
        <taxon>Fabales</taxon>
        <taxon>Fabaceae</taxon>
        <taxon>Papilionoideae</taxon>
        <taxon>50 kb inversion clade</taxon>
        <taxon>NPAAA clade</taxon>
        <taxon>Hologalegina</taxon>
        <taxon>IRL clade</taxon>
        <taxon>Trifolieae</taxon>
        <taxon>Trifolium</taxon>
    </lineage>
</organism>
<keyword evidence="1" id="KW-0175">Coiled coil</keyword>
<feature type="coiled-coil region" evidence="1">
    <location>
        <begin position="66"/>
        <end position="107"/>
    </location>
</feature>
<evidence type="ECO:0000313" key="3">
    <source>
        <dbReference type="Proteomes" id="UP000242715"/>
    </source>
</evidence>
<name>A0A1B5Z942_TRISU</name>
<gene>
    <name evidence="2" type="ORF">TSUD_421190</name>
</gene>
<accession>A0A1B5Z942</accession>
<feature type="non-terminal residue" evidence="2">
    <location>
        <position position="1"/>
    </location>
</feature>
<proteinExistence type="predicted"/>
<protein>
    <submittedName>
        <fullName evidence="2">Uncharacterized protein</fullName>
    </submittedName>
</protein>
<reference evidence="3" key="1">
    <citation type="journal article" date="2017" name="Front. Plant Sci.">
        <title>Climate Clever Clovers: New Paradigm to Reduce the Environmental Footprint of Ruminants by Breeding Low Methanogenic Forages Utilizing Haplotype Variation.</title>
        <authorList>
            <person name="Kaur P."/>
            <person name="Appels R."/>
            <person name="Bayer P.E."/>
            <person name="Keeble-Gagnere G."/>
            <person name="Wang J."/>
            <person name="Hirakawa H."/>
            <person name="Shirasawa K."/>
            <person name="Vercoe P."/>
            <person name="Stefanova K."/>
            <person name="Durmic Z."/>
            <person name="Nichols P."/>
            <person name="Revell C."/>
            <person name="Isobe S.N."/>
            <person name="Edwards D."/>
            <person name="Erskine W."/>
        </authorList>
    </citation>
    <scope>NUCLEOTIDE SEQUENCE [LARGE SCALE GENOMIC DNA]</scope>
    <source>
        <strain evidence="3">cv. Daliak</strain>
    </source>
</reference>
<keyword evidence="3" id="KW-1185">Reference proteome</keyword>
<sequence length="253" mass="27943">DQSILASMGPESIRNVVAESSVAVFKLLEVATFLNSRECKYLEERDEARAHAKGFGERLSVVEKDLSLETKALEESQAKVTQLEKDLLDAREEERRLKDKIGELEGKLSSITLASTTDEEEKSVDPAGTYAGFTRAGLISKIYEVSDLQLDIASSSFKNAVAQLRILNPGIELVTEGLDEMKEVVDDHKHRSRAVWGTARVFGWLPNWSRGKFLRLKLFLAALSVPSRAGCSAGLVLSDGGARMEYSPVEHRC</sequence>
<dbReference type="Proteomes" id="UP000242715">
    <property type="component" value="Unassembled WGS sequence"/>
</dbReference>
<evidence type="ECO:0000313" key="2">
    <source>
        <dbReference type="EMBL" id="GAU10649.1"/>
    </source>
</evidence>
<comment type="caution">
    <text evidence="2">The sequence shown here is derived from an EMBL/GenBank/DDBJ whole genome shotgun (WGS) entry which is preliminary data.</text>
</comment>
<dbReference type="EMBL" id="BCLP01044990">
    <property type="protein sequence ID" value="GAU10649.1"/>
    <property type="molecule type" value="Genomic_DNA"/>
</dbReference>